<organism evidence="1 2">
    <name type="scientific">Novosphingobium tardum</name>
    <dbReference type="NCBI Taxonomy" id="1538021"/>
    <lineage>
        <taxon>Bacteria</taxon>
        <taxon>Pseudomonadati</taxon>
        <taxon>Pseudomonadota</taxon>
        <taxon>Alphaproteobacteria</taxon>
        <taxon>Sphingomonadales</taxon>
        <taxon>Sphingomonadaceae</taxon>
        <taxon>Novosphingobium</taxon>
    </lineage>
</organism>
<dbReference type="Gene3D" id="1.25.40.10">
    <property type="entry name" value="Tetratricopeptide repeat domain"/>
    <property type="match status" value="1"/>
</dbReference>
<evidence type="ECO:0000313" key="2">
    <source>
        <dbReference type="Proteomes" id="UP001595828"/>
    </source>
</evidence>
<dbReference type="Proteomes" id="UP001595828">
    <property type="component" value="Unassembled WGS sequence"/>
</dbReference>
<proteinExistence type="predicted"/>
<reference evidence="2" key="1">
    <citation type="journal article" date="2019" name="Int. J. Syst. Evol. Microbiol.">
        <title>The Global Catalogue of Microorganisms (GCM) 10K type strain sequencing project: providing services to taxonomists for standard genome sequencing and annotation.</title>
        <authorList>
            <consortium name="The Broad Institute Genomics Platform"/>
            <consortium name="The Broad Institute Genome Sequencing Center for Infectious Disease"/>
            <person name="Wu L."/>
            <person name="Ma J."/>
        </authorList>
    </citation>
    <scope>NUCLEOTIDE SEQUENCE [LARGE SCALE GENOMIC DNA]</scope>
    <source>
        <strain evidence="2">CGMCC 1.12989</strain>
    </source>
</reference>
<dbReference type="RefSeq" id="WP_379537261.1">
    <property type="nucleotide sequence ID" value="NZ_JBHSDR010000003.1"/>
</dbReference>
<dbReference type="InterPro" id="IPR011990">
    <property type="entry name" value="TPR-like_helical_dom_sf"/>
</dbReference>
<evidence type="ECO:0008006" key="3">
    <source>
        <dbReference type="Google" id="ProtNLM"/>
    </source>
</evidence>
<protein>
    <recommendedName>
        <fullName evidence="3">Tetratricopeptide repeat protein</fullName>
    </recommendedName>
</protein>
<gene>
    <name evidence="1" type="ORF">ACFO0A_01755</name>
</gene>
<comment type="caution">
    <text evidence="1">The sequence shown here is derived from an EMBL/GenBank/DDBJ whole genome shotgun (WGS) entry which is preliminary data.</text>
</comment>
<name>A0ABV8RK30_9SPHN</name>
<keyword evidence="2" id="KW-1185">Reference proteome</keyword>
<dbReference type="SUPFAM" id="SSF48452">
    <property type="entry name" value="TPR-like"/>
    <property type="match status" value="1"/>
</dbReference>
<evidence type="ECO:0000313" key="1">
    <source>
        <dbReference type="EMBL" id="MFC4293777.1"/>
    </source>
</evidence>
<accession>A0ABV8RK30</accession>
<dbReference type="EMBL" id="JBHSDR010000003">
    <property type="protein sequence ID" value="MFC4293777.1"/>
    <property type="molecule type" value="Genomic_DNA"/>
</dbReference>
<sequence length="278" mass="28722">MTDRNETDPMIAAPPPLSLPLPLFAEVSVAAGPTIEDDRLQLCLQTAAKDPPSALAEANRWLAESRGAGQSKPLQCLGQVYTVLLRWEAAETAFTQAATVAAPGDLARRAALHGQAGNAAIAGGHADRALGHFDMALAVTDLPPADRGQIELDRGRALVALNRLADAAASLTAAQRDAPDEPLVWLLSATLARRQGDLGSAQRTIEVAATLAPTDPDVGLEAGVIAVLGGRDEAARKSWQSVIATSPQSKAAATAKSYIEQLGPAPAPAKPPAPAVQQ</sequence>